<dbReference type="GO" id="GO:0005737">
    <property type="term" value="C:cytoplasm"/>
    <property type="evidence" value="ECO:0007669"/>
    <property type="project" value="UniProtKB-ARBA"/>
</dbReference>
<dbReference type="STRING" id="1798704.A3J93_03850"/>
<evidence type="ECO:0000313" key="6">
    <source>
        <dbReference type="EMBL" id="OGH87627.1"/>
    </source>
</evidence>
<dbReference type="InterPro" id="IPR011332">
    <property type="entry name" value="Ribosomal_zn-bd"/>
</dbReference>
<sequence>MSQDNLAKLQCSTCKTVTHFTTRNKHIKERLALSKFCKKCKKHTDHKETK</sequence>
<dbReference type="SUPFAM" id="SSF57829">
    <property type="entry name" value="Zn-binding ribosomal proteins"/>
    <property type="match status" value="1"/>
</dbReference>
<organism evidence="6 7">
    <name type="scientific">Candidatus Magasanikbacteria bacterium RIFOXYC2_FULL_42_28</name>
    <dbReference type="NCBI Taxonomy" id="1798704"/>
    <lineage>
        <taxon>Bacteria</taxon>
        <taxon>Candidatus Magasanikiibacteriota</taxon>
    </lineage>
</organism>
<dbReference type="HAMAP" id="MF_00294">
    <property type="entry name" value="Ribosomal_bL33"/>
    <property type="match status" value="1"/>
</dbReference>
<comment type="similarity">
    <text evidence="1 5">Belongs to the bacterial ribosomal protein bL33 family.</text>
</comment>
<dbReference type="GO" id="GO:0003735">
    <property type="term" value="F:structural constituent of ribosome"/>
    <property type="evidence" value="ECO:0007669"/>
    <property type="project" value="InterPro"/>
</dbReference>
<reference evidence="6 7" key="1">
    <citation type="journal article" date="2016" name="Nat. Commun.">
        <title>Thousands of microbial genomes shed light on interconnected biogeochemical processes in an aquifer system.</title>
        <authorList>
            <person name="Anantharaman K."/>
            <person name="Brown C.T."/>
            <person name="Hug L.A."/>
            <person name="Sharon I."/>
            <person name="Castelle C.J."/>
            <person name="Probst A.J."/>
            <person name="Thomas B.C."/>
            <person name="Singh A."/>
            <person name="Wilkins M.J."/>
            <person name="Karaoz U."/>
            <person name="Brodie E.L."/>
            <person name="Williams K.H."/>
            <person name="Hubbard S.S."/>
            <person name="Banfield J.F."/>
        </authorList>
    </citation>
    <scope>NUCLEOTIDE SEQUENCE [LARGE SCALE GENOMIC DNA]</scope>
</reference>
<accession>A0A1F6NUM7</accession>
<dbReference type="NCBIfam" id="NF001764">
    <property type="entry name" value="PRK00504.1"/>
    <property type="match status" value="1"/>
</dbReference>
<name>A0A1F6NUM7_9BACT</name>
<evidence type="ECO:0000256" key="1">
    <source>
        <dbReference type="ARBA" id="ARBA00007596"/>
    </source>
</evidence>
<dbReference type="Proteomes" id="UP000177907">
    <property type="component" value="Unassembled WGS sequence"/>
</dbReference>
<evidence type="ECO:0000313" key="7">
    <source>
        <dbReference type="Proteomes" id="UP000177907"/>
    </source>
</evidence>
<dbReference type="InterPro" id="IPR001705">
    <property type="entry name" value="Ribosomal_bL33"/>
</dbReference>
<evidence type="ECO:0000256" key="5">
    <source>
        <dbReference type="HAMAP-Rule" id="MF_00294"/>
    </source>
</evidence>
<dbReference type="EMBL" id="MFQZ01000010">
    <property type="protein sequence ID" value="OGH87627.1"/>
    <property type="molecule type" value="Genomic_DNA"/>
</dbReference>
<dbReference type="GO" id="GO:0006412">
    <property type="term" value="P:translation"/>
    <property type="evidence" value="ECO:0007669"/>
    <property type="project" value="UniProtKB-UniRule"/>
</dbReference>
<proteinExistence type="inferred from homology"/>
<keyword evidence="3 5" id="KW-0687">Ribonucleoprotein</keyword>
<gene>
    <name evidence="5" type="primary">rpmG</name>
    <name evidence="6" type="ORF">A3J93_03850</name>
</gene>
<dbReference type="NCBIfam" id="TIGR01023">
    <property type="entry name" value="rpmG_bact"/>
    <property type="match status" value="1"/>
</dbReference>
<evidence type="ECO:0000256" key="3">
    <source>
        <dbReference type="ARBA" id="ARBA00023274"/>
    </source>
</evidence>
<dbReference type="GO" id="GO:1990904">
    <property type="term" value="C:ribonucleoprotein complex"/>
    <property type="evidence" value="ECO:0007669"/>
    <property type="project" value="UniProtKB-KW"/>
</dbReference>
<comment type="caution">
    <text evidence="6">The sequence shown here is derived from an EMBL/GenBank/DDBJ whole genome shotgun (WGS) entry which is preliminary data.</text>
</comment>
<evidence type="ECO:0000256" key="2">
    <source>
        <dbReference type="ARBA" id="ARBA00022980"/>
    </source>
</evidence>
<evidence type="ECO:0000256" key="4">
    <source>
        <dbReference type="ARBA" id="ARBA00035176"/>
    </source>
</evidence>
<keyword evidence="2 5" id="KW-0689">Ribosomal protein</keyword>
<dbReference type="AlphaFoldDB" id="A0A1F6NUM7"/>
<dbReference type="Gene3D" id="2.20.28.120">
    <property type="entry name" value="Ribosomal protein L33"/>
    <property type="match status" value="1"/>
</dbReference>
<dbReference type="GO" id="GO:0005840">
    <property type="term" value="C:ribosome"/>
    <property type="evidence" value="ECO:0007669"/>
    <property type="project" value="UniProtKB-KW"/>
</dbReference>
<dbReference type="InterPro" id="IPR038584">
    <property type="entry name" value="Ribosomal_bL33_sf"/>
</dbReference>
<protein>
    <recommendedName>
        <fullName evidence="4 5">Large ribosomal subunit protein bL33</fullName>
    </recommendedName>
</protein>
<dbReference type="Pfam" id="PF00471">
    <property type="entry name" value="Ribosomal_L33"/>
    <property type="match status" value="1"/>
</dbReference>